<dbReference type="InterPro" id="IPR006102">
    <property type="entry name" value="Ig-like_GH2"/>
</dbReference>
<dbReference type="PANTHER" id="PTHR42732">
    <property type="entry name" value="BETA-GALACTOSIDASE"/>
    <property type="match status" value="1"/>
</dbReference>
<evidence type="ECO:0000256" key="1">
    <source>
        <dbReference type="ARBA" id="ARBA00007401"/>
    </source>
</evidence>
<dbReference type="GO" id="GO:0005975">
    <property type="term" value="P:carbohydrate metabolic process"/>
    <property type="evidence" value="ECO:0007669"/>
    <property type="project" value="InterPro"/>
</dbReference>
<dbReference type="Pfam" id="PF00703">
    <property type="entry name" value="Glyco_hydro_2"/>
    <property type="match status" value="1"/>
</dbReference>
<dbReference type="HOGENOM" id="CLU_006501_5_0_10"/>
<evidence type="ECO:0000256" key="3">
    <source>
        <dbReference type="ARBA" id="ARBA00023295"/>
    </source>
</evidence>
<dbReference type="Gene3D" id="2.60.120.260">
    <property type="entry name" value="Galactose-binding domain-like"/>
    <property type="match status" value="1"/>
</dbReference>
<feature type="domain" description="Glycosyl hydrolases family 2 sugar binding" evidence="6">
    <location>
        <begin position="20"/>
        <end position="161"/>
    </location>
</feature>
<proteinExistence type="inferred from homology"/>
<organism evidence="8 9">
    <name type="scientific">Odoribacter laneus YIT 12061</name>
    <dbReference type="NCBI Taxonomy" id="742817"/>
    <lineage>
        <taxon>Bacteria</taxon>
        <taxon>Pseudomonadati</taxon>
        <taxon>Bacteroidota</taxon>
        <taxon>Bacteroidia</taxon>
        <taxon>Bacteroidales</taxon>
        <taxon>Odoribacteraceae</taxon>
        <taxon>Odoribacter</taxon>
    </lineage>
</organism>
<comment type="similarity">
    <text evidence="1">Belongs to the glycosyl hydrolase 2 family.</text>
</comment>
<dbReference type="Gene3D" id="3.20.20.80">
    <property type="entry name" value="Glycosidases"/>
    <property type="match status" value="1"/>
</dbReference>
<dbReference type="SUPFAM" id="SSF49785">
    <property type="entry name" value="Galactose-binding domain-like"/>
    <property type="match status" value="1"/>
</dbReference>
<dbReference type="Pfam" id="PF02836">
    <property type="entry name" value="Glyco_hydro_2_C"/>
    <property type="match status" value="1"/>
</dbReference>
<dbReference type="Pfam" id="PF16355">
    <property type="entry name" value="DUF4982"/>
    <property type="match status" value="1"/>
</dbReference>
<keyword evidence="2" id="KW-0378">Hydrolase</keyword>
<evidence type="ECO:0000259" key="4">
    <source>
        <dbReference type="Pfam" id="PF00703"/>
    </source>
</evidence>
<feature type="domain" description="DUF4982" evidence="7">
    <location>
        <begin position="608"/>
        <end position="658"/>
    </location>
</feature>
<evidence type="ECO:0008006" key="10">
    <source>
        <dbReference type="Google" id="ProtNLM"/>
    </source>
</evidence>
<evidence type="ECO:0000313" key="8">
    <source>
        <dbReference type="EMBL" id="EHP46651.1"/>
    </source>
</evidence>
<dbReference type="GO" id="GO:0004553">
    <property type="term" value="F:hydrolase activity, hydrolyzing O-glycosyl compounds"/>
    <property type="evidence" value="ECO:0007669"/>
    <property type="project" value="InterPro"/>
</dbReference>
<dbReference type="GeneID" id="98069815"/>
<accession>H1DIN9</accession>
<evidence type="ECO:0000259" key="5">
    <source>
        <dbReference type="Pfam" id="PF02836"/>
    </source>
</evidence>
<dbReference type="EMBL" id="ADMC01000025">
    <property type="protein sequence ID" value="EHP46651.1"/>
    <property type="molecule type" value="Genomic_DNA"/>
</dbReference>
<dbReference type="InterPro" id="IPR013783">
    <property type="entry name" value="Ig-like_fold"/>
</dbReference>
<dbReference type="Proteomes" id="UP000004892">
    <property type="component" value="Unassembled WGS sequence"/>
</dbReference>
<reference evidence="8 9" key="1">
    <citation type="submission" date="2012-01" db="EMBL/GenBank/DDBJ databases">
        <title>The Genome Sequence of Odoribacter laneus YIT 12061.</title>
        <authorList>
            <consortium name="The Broad Institute Genome Sequencing Platform"/>
            <person name="Earl A."/>
            <person name="Ward D."/>
            <person name="Feldgarden M."/>
            <person name="Gevers D."/>
            <person name="Morotomi M."/>
            <person name="Young S.K."/>
            <person name="Zeng Q."/>
            <person name="Gargeya S."/>
            <person name="Fitzgerald M."/>
            <person name="Haas B."/>
            <person name="Abouelleil A."/>
            <person name="Alvarado L."/>
            <person name="Arachchi H.M."/>
            <person name="Berlin A."/>
            <person name="Chapman S.B."/>
            <person name="Gearin G."/>
            <person name="Goldberg J."/>
            <person name="Griggs A."/>
            <person name="Gujja S."/>
            <person name="Hansen M."/>
            <person name="Heiman D."/>
            <person name="Howarth C."/>
            <person name="Larimer J."/>
            <person name="Lui A."/>
            <person name="MacDonald P.J.P."/>
            <person name="McCowen C."/>
            <person name="Montmayeur A."/>
            <person name="Murphy C."/>
            <person name="Neiman D."/>
            <person name="Pearson M."/>
            <person name="Priest M."/>
            <person name="Roberts A."/>
            <person name="Saif S."/>
            <person name="Shea T."/>
            <person name="Sisk P."/>
            <person name="Stolte C."/>
            <person name="Sykes S."/>
            <person name="Wortman J."/>
            <person name="Nusbaum C."/>
            <person name="Birren B."/>
        </authorList>
    </citation>
    <scope>NUCLEOTIDE SEQUENCE [LARGE SCALE GENOMIC DNA]</scope>
    <source>
        <strain evidence="8 9">YIT 12061</strain>
    </source>
</reference>
<dbReference type="InterPro" id="IPR008979">
    <property type="entry name" value="Galactose-bd-like_sf"/>
</dbReference>
<keyword evidence="3" id="KW-0326">Glycosidase</keyword>
<evidence type="ECO:0000256" key="2">
    <source>
        <dbReference type="ARBA" id="ARBA00022801"/>
    </source>
</evidence>
<dbReference type="InterPro" id="IPR036156">
    <property type="entry name" value="Beta-gal/glucu_dom_sf"/>
</dbReference>
<dbReference type="InterPro" id="IPR006104">
    <property type="entry name" value="Glyco_hydro_2_N"/>
</dbReference>
<dbReference type="PATRIC" id="fig|742817.3.peg.2428"/>
<dbReference type="InterPro" id="IPR006101">
    <property type="entry name" value="Glyco_hydro_2"/>
</dbReference>
<dbReference type="STRING" id="742817.HMPREF9449_02268"/>
<dbReference type="PRINTS" id="PR00132">
    <property type="entry name" value="GLHYDRLASE2"/>
</dbReference>
<comment type="caution">
    <text evidence="8">The sequence shown here is derived from an EMBL/GenBank/DDBJ whole genome shotgun (WGS) entry which is preliminary data.</text>
</comment>
<dbReference type="AlphaFoldDB" id="H1DIN9"/>
<keyword evidence="9" id="KW-1185">Reference proteome</keyword>
<feature type="domain" description="Glycoside hydrolase family 2 catalytic" evidence="5">
    <location>
        <begin position="288"/>
        <end position="585"/>
    </location>
</feature>
<gene>
    <name evidence="8" type="ORF">HMPREF9449_02268</name>
</gene>
<dbReference type="InterPro" id="IPR017853">
    <property type="entry name" value="GH"/>
</dbReference>
<feature type="domain" description="Glycoside hydrolase family 2 immunoglobulin-like beta-sandwich" evidence="4">
    <location>
        <begin position="180"/>
        <end position="281"/>
    </location>
</feature>
<dbReference type="SUPFAM" id="SSF51445">
    <property type="entry name" value="(Trans)glycosidases"/>
    <property type="match status" value="1"/>
</dbReference>
<evidence type="ECO:0000313" key="9">
    <source>
        <dbReference type="Proteomes" id="UP000004892"/>
    </source>
</evidence>
<dbReference type="InterPro" id="IPR006103">
    <property type="entry name" value="Glyco_hydro_2_cat"/>
</dbReference>
<dbReference type="RefSeq" id="WP_009137415.1">
    <property type="nucleotide sequence ID" value="NZ_JH594596.1"/>
</dbReference>
<dbReference type="InterPro" id="IPR051913">
    <property type="entry name" value="GH2_Domain-Containing"/>
</dbReference>
<dbReference type="SUPFAM" id="SSF49303">
    <property type="entry name" value="beta-Galactosidase/glucuronidase domain"/>
    <property type="match status" value="1"/>
</dbReference>
<evidence type="ECO:0000259" key="6">
    <source>
        <dbReference type="Pfam" id="PF02837"/>
    </source>
</evidence>
<dbReference type="PANTHER" id="PTHR42732:SF1">
    <property type="entry name" value="BETA-MANNOSIDASE"/>
    <property type="match status" value="1"/>
</dbReference>
<dbReference type="InterPro" id="IPR032311">
    <property type="entry name" value="DUF4982"/>
</dbReference>
<name>H1DIN9_9BACT</name>
<dbReference type="eggNOG" id="COG3250">
    <property type="taxonomic scope" value="Bacteria"/>
</dbReference>
<dbReference type="Pfam" id="PF02837">
    <property type="entry name" value="Glyco_hydro_2_N"/>
    <property type="match status" value="1"/>
</dbReference>
<evidence type="ECO:0000259" key="7">
    <source>
        <dbReference type="Pfam" id="PF16355"/>
    </source>
</evidence>
<protein>
    <recommendedName>
        <fullName evidence="10">Beta-galactosidase</fullName>
    </recommendedName>
</protein>
<sequence length="667" mass="77152">MKYILIIFWCSIVCQSWGREVISLNRSWKFTPGYETAKNTYTEVNLPHTWNQDALAAKVNYERGLGNYEKDIDIPAAWQGKRLYLRFKGANTITNVFINSKHAGEHRGGYTAFAMDITPYIHWGTKNNIWVRVNNSPQLDIMPLLGDFNMYGGIYRDVELIITDPFHISLSDYGSYGLYFTQTDVSREKARILAKILVKGETGCSSVIRVKIEDPQGKNIVSAEQEITFDEQGEAVGELILNISKPHLWNGRKDPFLYKTITELLRKGQITDRVEEKIGIRYFRVDPDKGFFLNDEPLQLRGVCRHQDRAEIGNALFPSHHREDMEIMKEMGVNAIRLAHYPQDRYVYDLCDEYGFIVWAEIPFVGPGGYRDKGFVDQLSFRENGKIQLKELIRQNYNHPSICFWGLFNELKQSGDDPLNYVEELNTLAHEEDPYRLTTAASNQNGALNEVTDLIAWNQYYGWYGGEPAGIGKWADAVHKKYPEKPVGISEYGAGASILHQQEELKKPVANSYWHPENWQAFFHEEHWKAIDQRPYLWGTFVWNMFDFGAAHRQEGEMAGKNDKGLVTFDRKIKKDAFYFYKANWNLEEPFVYITGKRFEKRSEMSQQIKIYSNQPEVELILNGKSLGVKKGVYGIFTWTEIQWKKGENILTARSKNGITDEVKILF</sequence>
<dbReference type="Gene3D" id="2.60.40.10">
    <property type="entry name" value="Immunoglobulins"/>
    <property type="match status" value="2"/>
</dbReference>